<dbReference type="EMBL" id="KQ423592">
    <property type="protein sequence ID" value="KOF72578.1"/>
    <property type="molecule type" value="Genomic_DNA"/>
</dbReference>
<proteinExistence type="predicted"/>
<name>A0A0L8G6Q8_OCTBM</name>
<protein>
    <submittedName>
        <fullName evidence="1">Uncharacterized protein</fullName>
    </submittedName>
</protein>
<reference evidence="1" key="1">
    <citation type="submission" date="2015-07" db="EMBL/GenBank/DDBJ databases">
        <title>MeaNS - Measles Nucleotide Surveillance Program.</title>
        <authorList>
            <person name="Tran T."/>
            <person name="Druce J."/>
        </authorList>
    </citation>
    <scope>NUCLEOTIDE SEQUENCE</scope>
    <source>
        <strain evidence="1">UCB-OBI-ISO-001</strain>
        <tissue evidence="1">Gonad</tissue>
    </source>
</reference>
<organism evidence="1">
    <name type="scientific">Octopus bimaculoides</name>
    <name type="common">California two-spotted octopus</name>
    <dbReference type="NCBI Taxonomy" id="37653"/>
    <lineage>
        <taxon>Eukaryota</taxon>
        <taxon>Metazoa</taxon>
        <taxon>Spiralia</taxon>
        <taxon>Lophotrochozoa</taxon>
        <taxon>Mollusca</taxon>
        <taxon>Cephalopoda</taxon>
        <taxon>Coleoidea</taxon>
        <taxon>Octopodiformes</taxon>
        <taxon>Octopoda</taxon>
        <taxon>Incirrata</taxon>
        <taxon>Octopodidae</taxon>
        <taxon>Octopus</taxon>
    </lineage>
</organism>
<sequence length="70" mass="8127">MTGFSLQSFGKHCKNCKKKHGQKFKDQYIINENASNREHKISILKVCRKKMGVNLNYISANNDNIKEVKK</sequence>
<dbReference type="AlphaFoldDB" id="A0A0L8G6Q8"/>
<evidence type="ECO:0000313" key="1">
    <source>
        <dbReference type="EMBL" id="KOF72578.1"/>
    </source>
</evidence>
<accession>A0A0L8G6Q8</accession>
<gene>
    <name evidence="1" type="ORF">OCBIM_22039246mg</name>
</gene>